<dbReference type="GO" id="GO:0008934">
    <property type="term" value="F:inositol monophosphate 1-phosphatase activity"/>
    <property type="evidence" value="ECO:0007669"/>
    <property type="project" value="TreeGrafter"/>
</dbReference>
<feature type="binding site" evidence="5">
    <location>
        <position position="95"/>
    </location>
    <ligand>
        <name>Mg(2+)</name>
        <dbReference type="ChEBI" id="CHEBI:18420"/>
        <label>1</label>
        <note>catalytic</note>
    </ligand>
</feature>
<protein>
    <submittedName>
        <fullName evidence="6">Inositol monophosphatase</fullName>
    </submittedName>
</protein>
<organism evidence="6 7">
    <name type="scientific">Hoeflea prorocentri</name>
    <dbReference type="NCBI Taxonomy" id="1922333"/>
    <lineage>
        <taxon>Bacteria</taxon>
        <taxon>Pseudomonadati</taxon>
        <taxon>Pseudomonadota</taxon>
        <taxon>Alphaproteobacteria</taxon>
        <taxon>Hyphomicrobiales</taxon>
        <taxon>Rhizobiaceae</taxon>
        <taxon>Hoeflea</taxon>
    </lineage>
</organism>
<dbReference type="Pfam" id="PF00459">
    <property type="entry name" value="Inositol_P"/>
    <property type="match status" value="1"/>
</dbReference>
<feature type="binding site" evidence="5">
    <location>
        <position position="224"/>
    </location>
    <ligand>
        <name>Mg(2+)</name>
        <dbReference type="ChEBI" id="CHEBI:18420"/>
        <label>1</label>
        <note>catalytic</note>
    </ligand>
</feature>
<sequence length="276" mass="29401">MTFSDSDMTDLVDLLKRTGEEEILPRFRAIEDSDIKQKESAWDVVTEADTAAEECLTAELSQRYPDAFIVGEEATAENPGLIDGLGEAEFAFVIDPVDGTYNFASGMPTFGTILAVIVNGECVAGIIHYPDGGESLVGAAGGGARLLGARGGERRLKVAEPTGLDQMVGTISWGFLKEPERSRIAGNLAGIGMPFAFRCSAWEYRLAAAGRAHFVSAHNLMPWDHLAGVLIHAEAGGYTACLDGSPYGPGVNSGGLITATDPESWSLIRREIFELS</sequence>
<dbReference type="RefSeq" id="WP_267989594.1">
    <property type="nucleotide sequence ID" value="NZ_JAPJZI010000001.1"/>
</dbReference>
<dbReference type="PRINTS" id="PR00377">
    <property type="entry name" value="IMPHPHTASES"/>
</dbReference>
<keyword evidence="2 5" id="KW-0479">Metal-binding</keyword>
<dbReference type="GO" id="GO:0007165">
    <property type="term" value="P:signal transduction"/>
    <property type="evidence" value="ECO:0007669"/>
    <property type="project" value="TreeGrafter"/>
</dbReference>
<dbReference type="EMBL" id="JAPJZI010000001">
    <property type="protein sequence ID" value="MDA5398155.1"/>
    <property type="molecule type" value="Genomic_DNA"/>
</dbReference>
<dbReference type="GO" id="GO:0006020">
    <property type="term" value="P:inositol metabolic process"/>
    <property type="evidence" value="ECO:0007669"/>
    <property type="project" value="TreeGrafter"/>
</dbReference>
<evidence type="ECO:0000256" key="5">
    <source>
        <dbReference type="PIRSR" id="PIRSR600760-2"/>
    </source>
</evidence>
<feature type="binding site" evidence="5">
    <location>
        <position position="72"/>
    </location>
    <ligand>
        <name>Mg(2+)</name>
        <dbReference type="ChEBI" id="CHEBI:18420"/>
        <label>1</label>
        <note>catalytic</note>
    </ligand>
</feature>
<keyword evidence="7" id="KW-1185">Reference proteome</keyword>
<feature type="binding site" evidence="5">
    <location>
        <position position="98"/>
    </location>
    <ligand>
        <name>Mg(2+)</name>
        <dbReference type="ChEBI" id="CHEBI:18420"/>
        <label>1</label>
        <note>catalytic</note>
    </ligand>
</feature>
<dbReference type="SUPFAM" id="SSF56655">
    <property type="entry name" value="Carbohydrate phosphatase"/>
    <property type="match status" value="1"/>
</dbReference>
<dbReference type="InterPro" id="IPR020583">
    <property type="entry name" value="Inositol_monoP_metal-BS"/>
</dbReference>
<evidence type="ECO:0000256" key="1">
    <source>
        <dbReference type="ARBA" id="ARBA00009759"/>
    </source>
</evidence>
<dbReference type="Gene3D" id="3.40.190.80">
    <property type="match status" value="1"/>
</dbReference>
<proteinExistence type="inferred from homology"/>
<evidence type="ECO:0000256" key="2">
    <source>
        <dbReference type="ARBA" id="ARBA00022723"/>
    </source>
</evidence>
<dbReference type="GO" id="GO:0046872">
    <property type="term" value="F:metal ion binding"/>
    <property type="evidence" value="ECO:0007669"/>
    <property type="project" value="UniProtKB-KW"/>
</dbReference>
<dbReference type="PROSITE" id="PS00629">
    <property type="entry name" value="IMP_1"/>
    <property type="match status" value="1"/>
</dbReference>
<dbReference type="PANTHER" id="PTHR20854:SF4">
    <property type="entry name" value="INOSITOL-1-MONOPHOSPHATASE-RELATED"/>
    <property type="match status" value="1"/>
</dbReference>
<dbReference type="Gene3D" id="3.30.540.10">
    <property type="entry name" value="Fructose-1,6-Bisphosphatase, subunit A, domain 1"/>
    <property type="match status" value="1"/>
</dbReference>
<evidence type="ECO:0000256" key="4">
    <source>
        <dbReference type="ARBA" id="ARBA00022842"/>
    </source>
</evidence>
<accession>A0A9X3ZH29</accession>
<reference evidence="6" key="1">
    <citation type="submission" date="2022-11" db="EMBL/GenBank/DDBJ databases">
        <title>Draft genome sequence of Hoeflea poritis E7-10 and Hoeflea prorocentri PM5-8, separated from scleractinian coral Porites lutea and marine dinoflagellate.</title>
        <authorList>
            <person name="Zhang G."/>
            <person name="Wei Q."/>
            <person name="Cai L."/>
        </authorList>
    </citation>
    <scope>NUCLEOTIDE SEQUENCE</scope>
    <source>
        <strain evidence="6">PM5-8</strain>
    </source>
</reference>
<comment type="caution">
    <text evidence="6">The sequence shown here is derived from an EMBL/GenBank/DDBJ whole genome shotgun (WGS) entry which is preliminary data.</text>
</comment>
<evidence type="ECO:0000256" key="3">
    <source>
        <dbReference type="ARBA" id="ARBA00022801"/>
    </source>
</evidence>
<keyword evidence="4 5" id="KW-0460">Magnesium</keyword>
<comment type="cofactor">
    <cofactor evidence="5">
        <name>Mg(2+)</name>
        <dbReference type="ChEBI" id="CHEBI:18420"/>
    </cofactor>
</comment>
<dbReference type="InterPro" id="IPR000760">
    <property type="entry name" value="Inositol_monophosphatase-like"/>
</dbReference>
<dbReference type="AlphaFoldDB" id="A0A9X3ZH29"/>
<gene>
    <name evidence="6" type="ORF">OQ273_06165</name>
</gene>
<dbReference type="PANTHER" id="PTHR20854">
    <property type="entry name" value="INOSITOL MONOPHOSPHATASE"/>
    <property type="match status" value="1"/>
</dbReference>
<dbReference type="Proteomes" id="UP001151234">
    <property type="component" value="Unassembled WGS sequence"/>
</dbReference>
<evidence type="ECO:0000313" key="7">
    <source>
        <dbReference type="Proteomes" id="UP001151234"/>
    </source>
</evidence>
<name>A0A9X3ZH29_9HYPH</name>
<keyword evidence="3" id="KW-0378">Hydrolase</keyword>
<evidence type="ECO:0000313" key="6">
    <source>
        <dbReference type="EMBL" id="MDA5398155.1"/>
    </source>
</evidence>
<comment type="similarity">
    <text evidence="1">Belongs to the inositol monophosphatase superfamily.</text>
</comment>